<dbReference type="EMBL" id="CAVNYO010000166">
    <property type="protein sequence ID" value="CAK5270394.1"/>
    <property type="molecule type" value="Genomic_DNA"/>
</dbReference>
<reference evidence="1" key="1">
    <citation type="submission" date="2023-11" db="EMBL/GenBank/DDBJ databases">
        <authorList>
            <person name="De Vega J J."/>
            <person name="De Vega J J."/>
        </authorList>
    </citation>
    <scope>NUCLEOTIDE SEQUENCE</scope>
</reference>
<accession>A0AAD2H8Z9</accession>
<dbReference type="Proteomes" id="UP001295794">
    <property type="component" value="Unassembled WGS sequence"/>
</dbReference>
<sequence length="51" mass="5671">HHHPTLDEASPCLHPPLSPKARSCLRLRLPASQARATRSRCDRTPDSTVKC</sequence>
<organism evidence="1 2">
    <name type="scientific">Mycena citricolor</name>
    <dbReference type="NCBI Taxonomy" id="2018698"/>
    <lineage>
        <taxon>Eukaryota</taxon>
        <taxon>Fungi</taxon>
        <taxon>Dikarya</taxon>
        <taxon>Basidiomycota</taxon>
        <taxon>Agaricomycotina</taxon>
        <taxon>Agaricomycetes</taxon>
        <taxon>Agaricomycetidae</taxon>
        <taxon>Agaricales</taxon>
        <taxon>Marasmiineae</taxon>
        <taxon>Mycenaceae</taxon>
        <taxon>Mycena</taxon>
    </lineage>
</organism>
<comment type="caution">
    <text evidence="1">The sequence shown here is derived from an EMBL/GenBank/DDBJ whole genome shotgun (WGS) entry which is preliminary data.</text>
</comment>
<proteinExistence type="predicted"/>
<dbReference type="AlphaFoldDB" id="A0AAD2H8Z9"/>
<gene>
    <name evidence="1" type="ORF">MYCIT1_LOCUS14774</name>
</gene>
<keyword evidence="2" id="KW-1185">Reference proteome</keyword>
<evidence type="ECO:0000313" key="2">
    <source>
        <dbReference type="Proteomes" id="UP001295794"/>
    </source>
</evidence>
<protein>
    <submittedName>
        <fullName evidence="1">Uncharacterized protein</fullName>
    </submittedName>
</protein>
<name>A0AAD2H8Z9_9AGAR</name>
<feature type="non-terminal residue" evidence="1">
    <location>
        <position position="1"/>
    </location>
</feature>
<evidence type="ECO:0000313" key="1">
    <source>
        <dbReference type="EMBL" id="CAK5270394.1"/>
    </source>
</evidence>